<keyword evidence="2" id="KW-1185">Reference proteome</keyword>
<accession>A0A7X1FZ34</accession>
<comment type="caution">
    <text evidence="1">The sequence shown here is derived from an EMBL/GenBank/DDBJ whole genome shotgun (WGS) entry which is preliminary data.</text>
</comment>
<organism evidence="1 2">
    <name type="scientific">Novosphingobium piscinae</name>
    <dbReference type="NCBI Taxonomy" id="1507448"/>
    <lineage>
        <taxon>Bacteria</taxon>
        <taxon>Pseudomonadati</taxon>
        <taxon>Pseudomonadota</taxon>
        <taxon>Alphaproteobacteria</taxon>
        <taxon>Sphingomonadales</taxon>
        <taxon>Sphingomonadaceae</taxon>
        <taxon>Novosphingobium</taxon>
    </lineage>
</organism>
<gene>
    <name evidence="1" type="ORF">H7F53_10220</name>
</gene>
<protein>
    <recommendedName>
        <fullName evidence="3">DUF1508 domain-containing protein</fullName>
    </recommendedName>
</protein>
<dbReference type="Proteomes" id="UP000551327">
    <property type="component" value="Unassembled WGS sequence"/>
</dbReference>
<dbReference type="EMBL" id="JACLAX010000008">
    <property type="protein sequence ID" value="MBC2669519.1"/>
    <property type="molecule type" value="Genomic_DNA"/>
</dbReference>
<sequence length="79" mass="8888">MADFRIIGEVEIAKRDGGWWIEVRTLNPAGWRTLNGPTRFPTYRRARQAAEVVIEANAKAGMPVDFEIVDATREASNEV</sequence>
<evidence type="ECO:0008006" key="3">
    <source>
        <dbReference type="Google" id="ProtNLM"/>
    </source>
</evidence>
<evidence type="ECO:0000313" key="2">
    <source>
        <dbReference type="Proteomes" id="UP000551327"/>
    </source>
</evidence>
<proteinExistence type="predicted"/>
<evidence type="ECO:0000313" key="1">
    <source>
        <dbReference type="EMBL" id="MBC2669519.1"/>
    </source>
</evidence>
<dbReference type="RefSeq" id="WP_185679376.1">
    <property type="nucleotide sequence ID" value="NZ_JACLAX010000008.1"/>
</dbReference>
<dbReference type="AlphaFoldDB" id="A0A7X1FZ34"/>
<reference evidence="1 2" key="1">
    <citation type="submission" date="2020-08" db="EMBL/GenBank/DDBJ databases">
        <title>The genome sequence of type strain Novosphingobium piscinae KCTC 42194.</title>
        <authorList>
            <person name="Liu Y."/>
        </authorList>
    </citation>
    <scope>NUCLEOTIDE SEQUENCE [LARGE SCALE GENOMIC DNA]</scope>
    <source>
        <strain evidence="1 2">KCTC 42194</strain>
    </source>
</reference>
<name>A0A7X1FZ34_9SPHN</name>